<protein>
    <recommendedName>
        <fullName evidence="2">Peptidase C14 caspase domain-containing protein</fullName>
    </recommendedName>
</protein>
<evidence type="ECO:0000313" key="3">
    <source>
        <dbReference type="EMBL" id="CUS31936.1"/>
    </source>
</evidence>
<dbReference type="Pfam" id="PF00656">
    <property type="entry name" value="Peptidase_C14"/>
    <property type="match status" value="1"/>
</dbReference>
<keyword evidence="4" id="KW-1185">Reference proteome</keyword>
<feature type="domain" description="Peptidase C14 caspase" evidence="2">
    <location>
        <begin position="372"/>
        <end position="593"/>
    </location>
</feature>
<reference evidence="4" key="1">
    <citation type="submission" date="2015-10" db="EMBL/GenBank/DDBJ databases">
        <authorList>
            <person name="Luecker S."/>
            <person name="Luecker S."/>
        </authorList>
    </citation>
    <scope>NUCLEOTIDE SEQUENCE [LARGE SCALE GENOMIC DNA]</scope>
</reference>
<keyword evidence="1" id="KW-0472">Membrane</keyword>
<proteinExistence type="predicted"/>
<dbReference type="GO" id="GO:0006508">
    <property type="term" value="P:proteolysis"/>
    <property type="evidence" value="ECO:0007669"/>
    <property type="project" value="InterPro"/>
</dbReference>
<dbReference type="InterPro" id="IPR018247">
    <property type="entry name" value="EF_Hand_1_Ca_BS"/>
</dbReference>
<organism evidence="3 4">
    <name type="scientific">Candidatus Nitrospira nitrificans</name>
    <dbReference type="NCBI Taxonomy" id="1742973"/>
    <lineage>
        <taxon>Bacteria</taxon>
        <taxon>Pseudomonadati</taxon>
        <taxon>Nitrospirota</taxon>
        <taxon>Nitrospiria</taxon>
        <taxon>Nitrospirales</taxon>
        <taxon>Nitrospiraceae</taxon>
        <taxon>Nitrospira</taxon>
    </lineage>
</organism>
<dbReference type="OrthoDB" id="9759662at2"/>
<keyword evidence="1" id="KW-0812">Transmembrane</keyword>
<feature type="transmembrane region" description="Helical" evidence="1">
    <location>
        <begin position="20"/>
        <end position="41"/>
    </location>
</feature>
<dbReference type="AlphaFoldDB" id="A0A0S4L5H6"/>
<dbReference type="Proteomes" id="UP000198736">
    <property type="component" value="Unassembled WGS sequence"/>
</dbReference>
<evidence type="ECO:0000313" key="4">
    <source>
        <dbReference type="Proteomes" id="UP000198736"/>
    </source>
</evidence>
<keyword evidence="1" id="KW-1133">Transmembrane helix</keyword>
<evidence type="ECO:0000259" key="2">
    <source>
        <dbReference type="Pfam" id="PF00656"/>
    </source>
</evidence>
<dbReference type="GO" id="GO:0004197">
    <property type="term" value="F:cysteine-type endopeptidase activity"/>
    <property type="evidence" value="ECO:0007669"/>
    <property type="project" value="InterPro"/>
</dbReference>
<dbReference type="Gene3D" id="3.40.50.1460">
    <property type="match status" value="1"/>
</dbReference>
<dbReference type="EMBL" id="CZPZ01000001">
    <property type="protein sequence ID" value="CUS31936.1"/>
    <property type="molecule type" value="Genomic_DNA"/>
</dbReference>
<gene>
    <name evidence="3" type="ORF">COMA2_10373</name>
</gene>
<dbReference type="PROSITE" id="PS00018">
    <property type="entry name" value="EF_HAND_1"/>
    <property type="match status" value="1"/>
</dbReference>
<accession>A0A0S4L5H6</accession>
<sequence length="620" mass="67221">MITIGHAVISTKRLHHTRHVRLVTGAGIACLLLLAACVKPLELPPLGDPLPASAKLDIAPSIKDLTIRYSDSCGQLQEIPLGDRLQEAVREGIRRTFTTTVDDGTDDTTTPDYSIHVDLVDSSFDLNKEALYDRAPANIQVNAIARISDRKGTLLRQADIKIARQERLRLEQLSKNCNYLIDPFIRDTVIDFATRVSLNARQAAGGQEPAALIEPSQAPIENLRAPSASISPNLQFKATLLDENSNLIFEGGEHIRVRVDIVNTGTSLIDQASASLSGTPTIIERFPASTLKIPPLQPGQTKSLEFIATLPTTKQAHQALIQVTVAESGGAAAPPQSLSLTIQPAGTNQDDVNQIPALAPGFHRPQTYLVSIGVGAYRDPKLTPRRYAAMDAETVAAYFQSLGGVPLPNIRLLHDQKTLRADLHETLFGWLPTHAAKDAIVIVYFSGQALVTPTGDVLLALYDGSAADSARLYPLNDLESAFARLKAKQVLFLFDGRVSRLRGETKGKTAAPRWELAGSNTVGLIGGEDLTKGLEDDQHRHSLFTYYLLKGLRGEADTNRNGTVTFGELAGYVRQKVAWAAKSRFNQEQRPLLLPPLTPDDPAASLILTALPSLSSSERP</sequence>
<name>A0A0S4L5H6_9BACT</name>
<dbReference type="InterPro" id="IPR011600">
    <property type="entry name" value="Pept_C14_caspase"/>
</dbReference>
<dbReference type="STRING" id="1742973.COMA2_10373"/>
<evidence type="ECO:0000256" key="1">
    <source>
        <dbReference type="SAM" id="Phobius"/>
    </source>
</evidence>
<dbReference type="RefSeq" id="WP_090894050.1">
    <property type="nucleotide sequence ID" value="NZ_CZPZ01000001.1"/>
</dbReference>